<dbReference type="GO" id="GO:0006508">
    <property type="term" value="P:proteolysis"/>
    <property type="evidence" value="ECO:0007669"/>
    <property type="project" value="InterPro"/>
</dbReference>
<reference evidence="2 3" key="1">
    <citation type="journal article" date="2016" name="Front. Microbiol.">
        <title>Single-Cell (Meta-)Genomics of a Dimorphic Candidatus Thiomargarita nelsonii Reveals Genomic Plasticity.</title>
        <authorList>
            <person name="Flood B.E."/>
            <person name="Fliss P."/>
            <person name="Jones D.S."/>
            <person name="Dick G.J."/>
            <person name="Jain S."/>
            <person name="Kaster A.K."/>
            <person name="Winkel M."/>
            <person name="Mussmann M."/>
            <person name="Bailey J."/>
        </authorList>
    </citation>
    <scope>NUCLEOTIDE SEQUENCE [LARGE SCALE GENOMIC DNA]</scope>
    <source>
        <strain evidence="2">Hydrate Ridge</strain>
    </source>
</reference>
<evidence type="ECO:0000259" key="1">
    <source>
        <dbReference type="Pfam" id="PF00656"/>
    </source>
</evidence>
<dbReference type="Gene3D" id="3.40.50.1460">
    <property type="match status" value="1"/>
</dbReference>
<evidence type="ECO:0000313" key="3">
    <source>
        <dbReference type="Proteomes" id="UP000030428"/>
    </source>
</evidence>
<protein>
    <recommendedName>
        <fullName evidence="1">Peptidase C14 caspase domain-containing protein</fullName>
    </recommendedName>
</protein>
<name>A0A0A6S5H6_9GAMM</name>
<gene>
    <name evidence="2" type="ORF">PN36_19310</name>
</gene>
<dbReference type="InterPro" id="IPR011600">
    <property type="entry name" value="Pept_C14_caspase"/>
</dbReference>
<feature type="domain" description="Peptidase C14 caspase" evidence="1">
    <location>
        <begin position="8"/>
        <end position="238"/>
    </location>
</feature>
<dbReference type="Proteomes" id="UP000030428">
    <property type="component" value="Unassembled WGS sequence"/>
</dbReference>
<accession>A0A0A6S5H6</accession>
<dbReference type="GO" id="GO:0004197">
    <property type="term" value="F:cysteine-type endopeptidase activity"/>
    <property type="evidence" value="ECO:0007669"/>
    <property type="project" value="InterPro"/>
</dbReference>
<evidence type="ECO:0000313" key="2">
    <source>
        <dbReference type="EMBL" id="KHD08557.1"/>
    </source>
</evidence>
<keyword evidence="3" id="KW-1185">Reference proteome</keyword>
<dbReference type="InterPro" id="IPR029030">
    <property type="entry name" value="Caspase-like_dom_sf"/>
</dbReference>
<dbReference type="SUPFAM" id="SSF52129">
    <property type="entry name" value="Caspase-like"/>
    <property type="match status" value="1"/>
</dbReference>
<sequence>MSKKITNGHALIIGVGADLSCTIKDAEGLAEILKDEARCAYPPEQVHLLTEEKANRESVLITLDKLAKSTNDESTIIIYFSGHGHQVITTAGESYYLMTHGYDVNCLYKTAISGAEFSEKLKAISAKKVLVLLDCCHAGGMAGIKGVEITKSPIPSEALKLLTEGSGYALIASSQGDEVSFTGKPYSVFTAALIEALCGHGKNIAIKDGYVRVGDLAMHTSNRVSQLTEDKQHPILHYKQGDNFVIAFYAAGETQAKKLPFQVETETVYELKNHEQPVDTQVNINNMQGGFVQPDWKVEGGVTQVAGNLIMESDKSNKEKK</sequence>
<dbReference type="EMBL" id="JSZA02000079">
    <property type="protein sequence ID" value="KHD08557.1"/>
    <property type="molecule type" value="Genomic_DNA"/>
</dbReference>
<comment type="caution">
    <text evidence="2">The sequence shown here is derived from an EMBL/GenBank/DDBJ whole genome shotgun (WGS) entry which is preliminary data.</text>
</comment>
<organism evidence="2 3">
    <name type="scientific">Candidatus Thiomargarita nelsonii</name>
    <dbReference type="NCBI Taxonomy" id="1003181"/>
    <lineage>
        <taxon>Bacteria</taxon>
        <taxon>Pseudomonadati</taxon>
        <taxon>Pseudomonadota</taxon>
        <taxon>Gammaproteobacteria</taxon>
        <taxon>Thiotrichales</taxon>
        <taxon>Thiotrichaceae</taxon>
        <taxon>Thiomargarita</taxon>
    </lineage>
</organism>
<dbReference type="Pfam" id="PF00656">
    <property type="entry name" value="Peptidase_C14"/>
    <property type="match status" value="1"/>
</dbReference>
<dbReference type="AlphaFoldDB" id="A0A0A6S5H6"/>
<proteinExistence type="predicted"/>